<dbReference type="Proteomes" id="UP000606193">
    <property type="component" value="Unassembled WGS sequence"/>
</dbReference>
<keyword evidence="1" id="KW-0812">Transmembrane</keyword>
<keyword evidence="1" id="KW-0472">Membrane</keyword>
<feature type="domain" description="LytR/CpsA/Psr regulator C-terminal" evidence="2">
    <location>
        <begin position="331"/>
        <end position="411"/>
    </location>
</feature>
<comment type="caution">
    <text evidence="3">The sequence shown here is derived from an EMBL/GenBank/DDBJ whole genome shotgun (WGS) entry which is preliminary data.</text>
</comment>
<sequence>MKKNAVMFFLKSLLKSILVIVSILAVGAISYKVSYEYLSKQLEAGKLDVQEKELETILDQAKTDEISKNLIYIVDDKQRITHMLLEICNTKTYNMDYVTIPVETDYTIPARMYQKLCVVDEEIPQIVRLSKLRKYFADLEDTQAYGYAELIMEKLLKTDISYFTVIPQDIYDLHYQEQKMTTQYTKVMSGTSQQPATSPEASATPQNYSASVTMKVSMLSESYINQLNDLGDDEAKIMAYIKEQYKQDGVQSNLTVYNKIGYIEAYMKMNTSLYHYWGLPGEYNGKLFQVDTDSAAKFIKKLENVAETYTEPQSEEKAVPAKKQISSTGKKIMILNGSKISGLAASKQTELVNAGFTVPKVGDYTQEVLTRTRIIVSKRRMGADLTAYFKNPELVVGETPNGYDIEIILGTVDAN</sequence>
<proteinExistence type="predicted"/>
<evidence type="ECO:0000256" key="1">
    <source>
        <dbReference type="SAM" id="Phobius"/>
    </source>
</evidence>
<evidence type="ECO:0000313" key="4">
    <source>
        <dbReference type="Proteomes" id="UP000606193"/>
    </source>
</evidence>
<dbReference type="Gene3D" id="3.30.70.2390">
    <property type="match status" value="1"/>
</dbReference>
<keyword evidence="4" id="KW-1185">Reference proteome</keyword>
<protein>
    <submittedName>
        <fullName evidence="3">LytR C-terminal domain-containing protein</fullName>
    </submittedName>
</protein>
<evidence type="ECO:0000313" key="3">
    <source>
        <dbReference type="EMBL" id="MBC8563190.1"/>
    </source>
</evidence>
<feature type="transmembrane region" description="Helical" evidence="1">
    <location>
        <begin position="12"/>
        <end position="31"/>
    </location>
</feature>
<keyword evidence="1" id="KW-1133">Transmembrane helix</keyword>
<dbReference type="EMBL" id="JACRSX010000017">
    <property type="protein sequence ID" value="MBC8563190.1"/>
    <property type="molecule type" value="Genomic_DNA"/>
</dbReference>
<dbReference type="RefSeq" id="WP_249298326.1">
    <property type="nucleotide sequence ID" value="NZ_JACRSX010000017.1"/>
</dbReference>
<evidence type="ECO:0000259" key="2">
    <source>
        <dbReference type="Pfam" id="PF13399"/>
    </source>
</evidence>
<name>A0ABR7N3K0_9FIRM</name>
<dbReference type="Pfam" id="PF13399">
    <property type="entry name" value="LytR_C"/>
    <property type="match status" value="1"/>
</dbReference>
<dbReference type="InterPro" id="IPR027381">
    <property type="entry name" value="LytR/CpsA/Psr_C"/>
</dbReference>
<gene>
    <name evidence="3" type="ORF">H8704_11210</name>
</gene>
<organism evidence="3 4">
    <name type="scientific">Jutongia huaianensis</name>
    <dbReference type="NCBI Taxonomy" id="2763668"/>
    <lineage>
        <taxon>Bacteria</taxon>
        <taxon>Bacillati</taxon>
        <taxon>Bacillota</taxon>
        <taxon>Clostridia</taxon>
        <taxon>Lachnospirales</taxon>
        <taxon>Lachnospiraceae</taxon>
        <taxon>Jutongia</taxon>
    </lineage>
</organism>
<accession>A0ABR7N3K0</accession>
<reference evidence="3 4" key="1">
    <citation type="submission" date="2020-08" db="EMBL/GenBank/DDBJ databases">
        <title>Genome public.</title>
        <authorList>
            <person name="Liu C."/>
            <person name="Sun Q."/>
        </authorList>
    </citation>
    <scope>NUCLEOTIDE SEQUENCE [LARGE SCALE GENOMIC DNA]</scope>
    <source>
        <strain evidence="3 4">NSJ-37</strain>
    </source>
</reference>